<evidence type="ECO:0000256" key="1">
    <source>
        <dbReference type="ARBA" id="ARBA00010613"/>
    </source>
</evidence>
<dbReference type="Proteomes" id="UP000317421">
    <property type="component" value="Unassembled WGS sequence"/>
</dbReference>
<accession>A0A5C6ACN7</accession>
<dbReference type="GO" id="GO:0016787">
    <property type="term" value="F:hydrolase activity"/>
    <property type="evidence" value="ECO:0007669"/>
    <property type="project" value="UniProtKB-KW"/>
</dbReference>
<dbReference type="PANTHER" id="PTHR23088:SF50">
    <property type="entry name" value="HYDROLASE YHCX"/>
    <property type="match status" value="1"/>
</dbReference>
<dbReference type="CDD" id="cd07574">
    <property type="entry name" value="nitrilase_Rim1_like"/>
    <property type="match status" value="1"/>
</dbReference>
<protein>
    <submittedName>
        <fullName evidence="4">(R)-stereoselective amidase</fullName>
        <ecNumber evidence="4">3.5.1.100</ecNumber>
    </submittedName>
</protein>
<name>A0A5C6ACN7_9BACT</name>
<comment type="similarity">
    <text evidence="1">Belongs to the carbon-nitrogen hydrolase superfamily. NIT1/NIT2 family.</text>
</comment>
<dbReference type="EMBL" id="SJPR01000003">
    <property type="protein sequence ID" value="TWT97088.1"/>
    <property type="molecule type" value="Genomic_DNA"/>
</dbReference>
<keyword evidence="4" id="KW-0378">Hydrolase</keyword>
<dbReference type="EC" id="3.5.1.100" evidence="4"/>
<evidence type="ECO:0000259" key="3">
    <source>
        <dbReference type="PROSITE" id="PS51186"/>
    </source>
</evidence>
<gene>
    <name evidence="4" type="primary">ramA</name>
    <name evidence="4" type="ORF">Pla108_28650</name>
</gene>
<dbReference type="SUPFAM" id="SSF55729">
    <property type="entry name" value="Acyl-CoA N-acyltransferases (Nat)"/>
    <property type="match status" value="1"/>
</dbReference>
<dbReference type="Pfam" id="PF00795">
    <property type="entry name" value="CN_hydrolase"/>
    <property type="match status" value="1"/>
</dbReference>
<dbReference type="PROSITE" id="PS50263">
    <property type="entry name" value="CN_HYDROLASE"/>
    <property type="match status" value="1"/>
</dbReference>
<dbReference type="SUPFAM" id="SSF56317">
    <property type="entry name" value="Carbon-nitrogen hydrolase"/>
    <property type="match status" value="1"/>
</dbReference>
<dbReference type="InterPro" id="IPR001110">
    <property type="entry name" value="UPF0012_CS"/>
</dbReference>
<organism evidence="4 5">
    <name type="scientific">Botrimarina colliarenosi</name>
    <dbReference type="NCBI Taxonomy" id="2528001"/>
    <lineage>
        <taxon>Bacteria</taxon>
        <taxon>Pseudomonadati</taxon>
        <taxon>Planctomycetota</taxon>
        <taxon>Planctomycetia</taxon>
        <taxon>Pirellulales</taxon>
        <taxon>Lacipirellulaceae</taxon>
        <taxon>Botrimarina</taxon>
    </lineage>
</organism>
<dbReference type="InterPro" id="IPR003010">
    <property type="entry name" value="C-N_Hydrolase"/>
</dbReference>
<proteinExistence type="inferred from homology"/>
<evidence type="ECO:0000313" key="4">
    <source>
        <dbReference type="EMBL" id="TWT97088.1"/>
    </source>
</evidence>
<dbReference type="OrthoDB" id="9811121at2"/>
<dbReference type="InterPro" id="IPR036526">
    <property type="entry name" value="C-N_Hydrolase_sf"/>
</dbReference>
<dbReference type="GO" id="GO:0016747">
    <property type="term" value="F:acyltransferase activity, transferring groups other than amino-acyl groups"/>
    <property type="evidence" value="ECO:0007669"/>
    <property type="project" value="InterPro"/>
</dbReference>
<dbReference type="AlphaFoldDB" id="A0A5C6ACN7"/>
<comment type="caution">
    <text evidence="4">The sequence shown here is derived from an EMBL/GenBank/DDBJ whole genome shotgun (WGS) entry which is preliminary data.</text>
</comment>
<evidence type="ECO:0000313" key="5">
    <source>
        <dbReference type="Proteomes" id="UP000317421"/>
    </source>
</evidence>
<dbReference type="Gene3D" id="3.60.110.10">
    <property type="entry name" value="Carbon-nitrogen hydrolase"/>
    <property type="match status" value="1"/>
</dbReference>
<keyword evidence="5" id="KW-1185">Reference proteome</keyword>
<dbReference type="PROSITE" id="PS51186">
    <property type="entry name" value="GNAT"/>
    <property type="match status" value="1"/>
</dbReference>
<sequence>MDEKPASERNPVRIRRWTSEDLAALVACQRECYPGMPEETFMDERKLRMQLAAFPEGQYLAEIEGRVVGYATSLIVILDDESPWHSYDEITGVGTFGTHDPAGDTLYGSDIAVVPDWRGKKVAARLYKRRKAVLKRFNLRRMVAGGRMPGYAEHAKRLTPMQYVEAVKQGMLHDQALSAHLKAGYQVLGIHYGYLSDGESMNYATFLEMLNPDFDPARRLIAAPPIRRPVRKVRVCAGQYQLRPLTDWAQFEMQVEFFADTANEYHCHFLLLPELFTVQLFTLLPSQTDTLEAVREIAKMHDRYCELCKRMAMKYGLYFIAGSHPVIDHEGDLLNIAHLFTPSGQIYTQPKLHMTPAEREYYNMQPGDDLRVFDTPLGRIGILICYDIEFPELSRLLTRHGVEVLFVPFATTERKGYNRVRHCAQARAVENVVYVVMAGCVGNLPQVKSFLINYGQAAVCTPCDFAFPKDGVLAEGEANNESVVIAELDLNDLAVQRDIGSVRPLQDERKDLYQVTTTMRIETIQVR</sequence>
<reference evidence="4 5" key="1">
    <citation type="submission" date="2019-02" db="EMBL/GenBank/DDBJ databases">
        <title>Deep-cultivation of Planctomycetes and their phenomic and genomic characterization uncovers novel biology.</title>
        <authorList>
            <person name="Wiegand S."/>
            <person name="Jogler M."/>
            <person name="Boedeker C."/>
            <person name="Pinto D."/>
            <person name="Vollmers J."/>
            <person name="Rivas-Marin E."/>
            <person name="Kohn T."/>
            <person name="Peeters S.H."/>
            <person name="Heuer A."/>
            <person name="Rast P."/>
            <person name="Oberbeckmann S."/>
            <person name="Bunk B."/>
            <person name="Jeske O."/>
            <person name="Meyerdierks A."/>
            <person name="Storesund J.E."/>
            <person name="Kallscheuer N."/>
            <person name="Luecker S."/>
            <person name="Lage O.M."/>
            <person name="Pohl T."/>
            <person name="Merkel B.J."/>
            <person name="Hornburger P."/>
            <person name="Mueller R.-W."/>
            <person name="Bruemmer F."/>
            <person name="Labrenz M."/>
            <person name="Spormann A.M."/>
            <person name="Op Den Camp H."/>
            <person name="Overmann J."/>
            <person name="Amann R."/>
            <person name="Jetten M.S.M."/>
            <person name="Mascher T."/>
            <person name="Medema M.H."/>
            <person name="Devos D.P."/>
            <person name="Kaster A.-K."/>
            <person name="Ovreas L."/>
            <person name="Rohde M."/>
            <person name="Galperin M.Y."/>
            <person name="Jogler C."/>
        </authorList>
    </citation>
    <scope>NUCLEOTIDE SEQUENCE [LARGE SCALE GENOMIC DNA]</scope>
    <source>
        <strain evidence="4 5">Pla108</strain>
    </source>
</reference>
<feature type="domain" description="CN hydrolase" evidence="2">
    <location>
        <begin position="233"/>
        <end position="490"/>
    </location>
</feature>
<dbReference type="InterPro" id="IPR016181">
    <property type="entry name" value="Acyl_CoA_acyltransferase"/>
</dbReference>
<feature type="domain" description="N-acetyltransferase" evidence="3">
    <location>
        <begin position="12"/>
        <end position="212"/>
    </location>
</feature>
<dbReference type="Pfam" id="PF00583">
    <property type="entry name" value="Acetyltransf_1"/>
    <property type="match status" value="1"/>
</dbReference>
<evidence type="ECO:0000259" key="2">
    <source>
        <dbReference type="PROSITE" id="PS50263"/>
    </source>
</evidence>
<dbReference type="InterPro" id="IPR000182">
    <property type="entry name" value="GNAT_dom"/>
</dbReference>
<dbReference type="PROSITE" id="PS01227">
    <property type="entry name" value="UPF0012"/>
    <property type="match status" value="1"/>
</dbReference>
<dbReference type="Gene3D" id="3.40.630.30">
    <property type="match status" value="1"/>
</dbReference>
<dbReference type="PANTHER" id="PTHR23088">
    <property type="entry name" value="NITRILASE-RELATED"/>
    <property type="match status" value="1"/>
</dbReference>
<dbReference type="CDD" id="cd04301">
    <property type="entry name" value="NAT_SF"/>
    <property type="match status" value="1"/>
</dbReference>